<organism evidence="4 5">
    <name type="scientific">Gonium pectorale</name>
    <name type="common">Green alga</name>
    <dbReference type="NCBI Taxonomy" id="33097"/>
    <lineage>
        <taxon>Eukaryota</taxon>
        <taxon>Viridiplantae</taxon>
        <taxon>Chlorophyta</taxon>
        <taxon>core chlorophytes</taxon>
        <taxon>Chlorophyceae</taxon>
        <taxon>CS clade</taxon>
        <taxon>Chlamydomonadales</taxon>
        <taxon>Volvocaceae</taxon>
        <taxon>Gonium</taxon>
    </lineage>
</organism>
<dbReference type="InterPro" id="IPR039633">
    <property type="entry name" value="PAP"/>
</dbReference>
<evidence type="ECO:0000313" key="4">
    <source>
        <dbReference type="EMBL" id="KXZ44137.1"/>
    </source>
</evidence>
<evidence type="ECO:0000313" key="5">
    <source>
        <dbReference type="Proteomes" id="UP000075714"/>
    </source>
</evidence>
<dbReference type="Proteomes" id="UP000075714">
    <property type="component" value="Unassembled WGS sequence"/>
</dbReference>
<dbReference type="PANTHER" id="PTHR31906">
    <property type="entry name" value="PLASTID-LIPID-ASSOCIATED PROTEIN 4, CHLOROPLASTIC-RELATED"/>
    <property type="match status" value="1"/>
</dbReference>
<dbReference type="AlphaFoldDB" id="A0A150G2Q9"/>
<reference evidence="5" key="1">
    <citation type="journal article" date="2016" name="Nat. Commun.">
        <title>The Gonium pectorale genome demonstrates co-option of cell cycle regulation during the evolution of multicellularity.</title>
        <authorList>
            <person name="Hanschen E.R."/>
            <person name="Marriage T.N."/>
            <person name="Ferris P.J."/>
            <person name="Hamaji T."/>
            <person name="Toyoda A."/>
            <person name="Fujiyama A."/>
            <person name="Neme R."/>
            <person name="Noguchi H."/>
            <person name="Minakuchi Y."/>
            <person name="Suzuki M."/>
            <person name="Kawai-Toyooka H."/>
            <person name="Smith D.R."/>
            <person name="Sparks H."/>
            <person name="Anderson J."/>
            <person name="Bakaric R."/>
            <person name="Luria V."/>
            <person name="Karger A."/>
            <person name="Kirschner M.W."/>
            <person name="Durand P.M."/>
            <person name="Michod R.E."/>
            <person name="Nozaki H."/>
            <person name="Olson B.J."/>
        </authorList>
    </citation>
    <scope>NUCLEOTIDE SEQUENCE [LARGE SCALE GENOMIC DNA]</scope>
    <source>
        <strain evidence="5">NIES-2863</strain>
    </source>
</reference>
<dbReference type="GO" id="GO:0009536">
    <property type="term" value="C:plastid"/>
    <property type="evidence" value="ECO:0007669"/>
    <property type="project" value="UniProtKB-SubCell"/>
</dbReference>
<comment type="subcellular location">
    <subcellularLocation>
        <location evidence="1">Plastid</location>
    </subcellularLocation>
</comment>
<evidence type="ECO:0000256" key="1">
    <source>
        <dbReference type="ARBA" id="ARBA00004474"/>
    </source>
</evidence>
<comment type="caution">
    <text evidence="4">The sequence shown here is derived from an EMBL/GenBank/DDBJ whole genome shotgun (WGS) entry which is preliminary data.</text>
</comment>
<protein>
    <recommendedName>
        <fullName evidence="3">Plastid lipid-associated protein/fibrillin conserved domain-containing protein</fullName>
    </recommendedName>
</protein>
<dbReference type="OrthoDB" id="203682at2759"/>
<accession>A0A150G2Q9</accession>
<name>A0A150G2Q9_GONPE</name>
<dbReference type="Pfam" id="PF04755">
    <property type="entry name" value="PAP_fibrillin"/>
    <property type="match status" value="1"/>
</dbReference>
<evidence type="ECO:0000259" key="3">
    <source>
        <dbReference type="Pfam" id="PF04755"/>
    </source>
</evidence>
<keyword evidence="5" id="KW-1185">Reference proteome</keyword>
<feature type="domain" description="Plastid lipid-associated protein/fibrillin conserved" evidence="3">
    <location>
        <begin position="260"/>
        <end position="287"/>
    </location>
</feature>
<dbReference type="EMBL" id="LSYV01000074">
    <property type="protein sequence ID" value="KXZ44137.1"/>
    <property type="molecule type" value="Genomic_DNA"/>
</dbReference>
<evidence type="ECO:0000256" key="2">
    <source>
        <dbReference type="ARBA" id="ARBA00022640"/>
    </source>
</evidence>
<gene>
    <name evidence="4" type="ORF">GPECTOR_73g658</name>
</gene>
<dbReference type="InterPro" id="IPR006843">
    <property type="entry name" value="PAP/fibrillin_dom"/>
</dbReference>
<sequence>MPHAREAADVDALCGRLEERGGPVALASAPPGGSGALDGEAGSAAGLGGTWRLVYSSGFNSGSLGGSRPGPPAAFFPAVLGGVYQRIDPGTATLDNIVELLPSYGPPDLGLVREALEAATGRTANGTAGGGLLGGLADAAAALGLPAPPALPAEVAAALPAPLREALVGSGGGAGVATSGEGAGVAARRPRRRLETPAARLTLRHSYELVGTADVRIVYDETYGELVGSELFAGLPRLQAPSLPEPLRPPRVLRWVRGSVDRSASFTVTYLDAQLRISRGDRGELRIYLRDDAAAAAVGGAADGPAAAALDYQD</sequence>
<proteinExistence type="predicted"/>
<keyword evidence="2" id="KW-0934">Plastid</keyword>
<dbReference type="STRING" id="33097.A0A150G2Q9"/>